<protein>
    <submittedName>
        <fullName evidence="2">Uncharacterized protein</fullName>
    </submittedName>
</protein>
<sequence>MAEGNSDNKPTERESVLELKIRVDQNNHEQEIDRKDVLIDEVEKKNEYLEGENKELQTKLQEEKDLAIKNELKSKAQIDYNQKEQEHLLERIDRLEKENKQNSDIIDRLQKENAHKNDVIDRLEQENAQHGDVIGLLKKKDTHTRDEIYELKKKNAQNSEEIKLLKKKNKELEKRQYEDQKRLHTQFDERMARMEKMMETTNVQMKEVVQNTITIRNCISGDDLNKNKTCNVKDAKNCKISNETYNITLNAAHCRNTLIPNKQDITLPDQRSNRRAYNRHR</sequence>
<proteinExistence type="predicted"/>
<keyword evidence="1" id="KW-0175">Coiled coil</keyword>
<organism evidence="2 3">
    <name type="scientific">Mytilus edulis</name>
    <name type="common">Blue mussel</name>
    <dbReference type="NCBI Taxonomy" id="6550"/>
    <lineage>
        <taxon>Eukaryota</taxon>
        <taxon>Metazoa</taxon>
        <taxon>Spiralia</taxon>
        <taxon>Lophotrochozoa</taxon>
        <taxon>Mollusca</taxon>
        <taxon>Bivalvia</taxon>
        <taxon>Autobranchia</taxon>
        <taxon>Pteriomorphia</taxon>
        <taxon>Mytilida</taxon>
        <taxon>Mytiloidea</taxon>
        <taxon>Mytilidae</taxon>
        <taxon>Mytilinae</taxon>
        <taxon>Mytilus</taxon>
    </lineage>
</organism>
<evidence type="ECO:0000256" key="1">
    <source>
        <dbReference type="SAM" id="Coils"/>
    </source>
</evidence>
<comment type="caution">
    <text evidence="2">The sequence shown here is derived from an EMBL/GenBank/DDBJ whole genome shotgun (WGS) entry which is preliminary data.</text>
</comment>
<evidence type="ECO:0000313" key="3">
    <source>
        <dbReference type="Proteomes" id="UP000683360"/>
    </source>
</evidence>
<name>A0A8S3UCV5_MYTED</name>
<dbReference type="OrthoDB" id="10350291at2759"/>
<dbReference type="Proteomes" id="UP000683360">
    <property type="component" value="Unassembled WGS sequence"/>
</dbReference>
<gene>
    <name evidence="2" type="ORF">MEDL_51142</name>
</gene>
<reference evidence="2" key="1">
    <citation type="submission" date="2021-03" db="EMBL/GenBank/DDBJ databases">
        <authorList>
            <person name="Bekaert M."/>
        </authorList>
    </citation>
    <scope>NUCLEOTIDE SEQUENCE</scope>
</reference>
<keyword evidence="3" id="KW-1185">Reference proteome</keyword>
<feature type="coiled-coil region" evidence="1">
    <location>
        <begin position="25"/>
        <end position="175"/>
    </location>
</feature>
<dbReference type="EMBL" id="CAJPWZ010002488">
    <property type="protein sequence ID" value="CAG2238735.1"/>
    <property type="molecule type" value="Genomic_DNA"/>
</dbReference>
<evidence type="ECO:0000313" key="2">
    <source>
        <dbReference type="EMBL" id="CAG2238735.1"/>
    </source>
</evidence>
<accession>A0A8S3UCV5</accession>
<dbReference type="AlphaFoldDB" id="A0A8S3UCV5"/>